<feature type="domain" description="PKD" evidence="7">
    <location>
        <begin position="406"/>
        <end position="463"/>
    </location>
</feature>
<feature type="domain" description="PKD" evidence="7">
    <location>
        <begin position="1212"/>
        <end position="1289"/>
    </location>
</feature>
<evidence type="ECO:0000256" key="6">
    <source>
        <dbReference type="SAM" id="SignalP"/>
    </source>
</evidence>
<feature type="signal peptide" evidence="6">
    <location>
        <begin position="1"/>
        <end position="24"/>
    </location>
</feature>
<dbReference type="InterPro" id="IPR022409">
    <property type="entry name" value="PKD/Chitinase_dom"/>
</dbReference>
<sequence>MKSFSYYRYIWLCLLMLGTSAGFGQVTITNKGEQIYILNGANIYINGNYVNDAKYADLPTEPYLVHNGSLFISGDMTNNSPANLLLNPAVSSLGTIEFMGGGDKSINGGTLFRVYDLVVNKSSSNLVLNRDLHVTNKITFTSGKINLNGKTIDLSGGLDPKLVNESNASRIIGPGGGFVRYAVQATPFLADVQGNIGLRLEADESDIVIYRGHAVQTNAGDGSVGRFFDVVVNNGTVSKLEFHYFDDEVAGFTEGQLVPYISLDNGTTWRKYPGAVDQGNNYVSVTGLTFTSNFRITLAHGTCSAPPVVSVTAPTTDLCQGSSVVLNPGVSSAYYEWSTGATTETITVNTGGTYGVNVRHASGCDANGNIVITSRPNPVANFNFGGIICPGTNVAFTNATTIGSGGGSVSYSWDFGDPSTTTDNSTGNSPSYGYAVAGDYTVTLEAESQYQCTHTTTKTVTVTPFPLPGFSFSQVCLGQTTDFQNSSIIPAPYGMTYEWDFDDGSTPSTDENPLHAYSSMGTYDVKLTVTSNAGCVKDITETVNIYYTPVAGFTIDDACQGSPAKFTNSSTIVAGTLTYAWDFGDGTTGSGLALSKTYNAAGNFDVTLTATSEHNCSNTVIMPVQIYPKPIAEFSVKDDCQDQTFVFTNTSKSTMGTLTYSWDFDDGTTSTDVSPQNFFNNAGTYDVLLTAESSLGCKSTVTRLVTVHPMPVVNFSFANDCQDQNIVFNNGTTVSSGNLSYNWAFGDASTSNAVSPSKSYNTDGTYVVTLTATSDKDCAVTATQQVEIYPLPVVNFGGTIVTCGTSYTLDAGNAGSTYVWSNGSTNQSATFTADGNYSVTVTTAHGCIDVEAVNITLNGNVTPNLGADKVVCGGVVLDAGYPGGTYVWSNGSSARTLNAASTGIYRVTVTDQNNCVGSDEVFVTVNPVPVVDLGADIVVCANQPVTLDAANPGSAYRWSDNSTGRTLLVTSSGLYNVEVTNTFGCREDDQVSVTIHAMPVNNLPSAITVCDVVTLDAGNPGASYTWSNGTGNKTLEVRSSGTYTVNVSTPQSCAQQFTSNVTVNASPPVELGPASNLCFGQSAFLDAGNSGDTYQWSSGATSQTLMATTSGLYKVQVRRNNGCITRDSVQVTIYPQITHNLSASYPLCPNVSRTLNATSPQAVAYQWSAASGPVSTSPSITVSEQGKYWITLSNAVGCTRTDTVTVQGDPDPITARYLVSTFVDVGDSVRFVQLSYPDPVSYSWNFADGITSTKSNPVHIYRRPGDFNTSLVVADPNNCKDTMTKMITVRLLRDEGEVEIELPFVEMISSSLYPNPARDKINVGLEFNKEAEVVMVLYTMNGKVIEMRAVKLSNDVVEFDLRNVSSGLYILRIFMNNEVRSMRFVKL</sequence>
<feature type="domain" description="PKD" evidence="7">
    <location>
        <begin position="566"/>
        <end position="612"/>
    </location>
</feature>
<dbReference type="Proteomes" id="UP001319200">
    <property type="component" value="Unassembled WGS sequence"/>
</dbReference>
<keyword evidence="9" id="KW-1185">Reference proteome</keyword>
<comment type="subcellular location">
    <subcellularLocation>
        <location evidence="1">Membrane</location>
        <topology evidence="1">Multi-pass membrane protein</topology>
    </subcellularLocation>
</comment>
<evidence type="ECO:0000259" key="7">
    <source>
        <dbReference type="PROSITE" id="PS50093"/>
    </source>
</evidence>
<keyword evidence="5" id="KW-0472">Membrane</keyword>
<feature type="domain" description="PKD" evidence="7">
    <location>
        <begin position="650"/>
        <end position="707"/>
    </location>
</feature>
<dbReference type="PANTHER" id="PTHR46730">
    <property type="entry name" value="POLYCYSTIN-1"/>
    <property type="match status" value="1"/>
</dbReference>
<keyword evidence="4" id="KW-1133">Transmembrane helix</keyword>
<dbReference type="GO" id="GO:0005261">
    <property type="term" value="F:monoatomic cation channel activity"/>
    <property type="evidence" value="ECO:0007669"/>
    <property type="project" value="TreeGrafter"/>
</dbReference>
<evidence type="ECO:0000313" key="9">
    <source>
        <dbReference type="Proteomes" id="UP001319200"/>
    </source>
</evidence>
<comment type="caution">
    <text evidence="8">The sequence shown here is derived from an EMBL/GenBank/DDBJ whole genome shotgun (WGS) entry which is preliminary data.</text>
</comment>
<feature type="domain" description="PKD" evidence="7">
    <location>
        <begin position="492"/>
        <end position="545"/>
    </location>
</feature>
<dbReference type="SUPFAM" id="SSF49299">
    <property type="entry name" value="PKD domain"/>
    <property type="match status" value="7"/>
</dbReference>
<dbReference type="Gene3D" id="2.60.40.10">
    <property type="entry name" value="Immunoglobulins"/>
    <property type="match status" value="6"/>
</dbReference>
<dbReference type="InterPro" id="IPR035986">
    <property type="entry name" value="PKD_dom_sf"/>
</dbReference>
<dbReference type="RefSeq" id="WP_254161133.1">
    <property type="nucleotide sequence ID" value="NZ_JAHESF010000003.1"/>
</dbReference>
<name>A0AAP2GLR9_9BACT</name>
<dbReference type="Pfam" id="PF18911">
    <property type="entry name" value="PKD_4"/>
    <property type="match status" value="6"/>
</dbReference>
<dbReference type="SMART" id="SM00089">
    <property type="entry name" value="PKD"/>
    <property type="match status" value="7"/>
</dbReference>
<dbReference type="InterPro" id="IPR013783">
    <property type="entry name" value="Ig-like_fold"/>
</dbReference>
<dbReference type="InterPro" id="IPR000601">
    <property type="entry name" value="PKD_dom"/>
</dbReference>
<dbReference type="GO" id="GO:0005886">
    <property type="term" value="C:plasma membrane"/>
    <property type="evidence" value="ECO:0007669"/>
    <property type="project" value="TreeGrafter"/>
</dbReference>
<reference evidence="8 9" key="1">
    <citation type="submission" date="2021-05" db="EMBL/GenBank/DDBJ databases">
        <title>A Polyphasic approach of four new species of the genus Ohtaekwangia: Ohtaekwangia histidinii sp. nov., Ohtaekwangia cretensis sp. nov., Ohtaekwangia indiensis sp. nov., Ohtaekwangia reichenbachii sp. nov. from diverse environment.</title>
        <authorList>
            <person name="Octaviana S."/>
        </authorList>
    </citation>
    <scope>NUCLEOTIDE SEQUENCE [LARGE SCALE GENOMIC DNA]</scope>
    <source>
        <strain evidence="8 9">PWU4</strain>
    </source>
</reference>
<gene>
    <name evidence="8" type="ORF">KK083_04535</name>
</gene>
<accession>A0AAP2GLR9</accession>
<keyword evidence="3" id="KW-0677">Repeat</keyword>
<proteinExistence type="predicted"/>
<dbReference type="PROSITE" id="PS50093">
    <property type="entry name" value="PKD"/>
    <property type="match status" value="6"/>
</dbReference>
<evidence type="ECO:0000256" key="1">
    <source>
        <dbReference type="ARBA" id="ARBA00004141"/>
    </source>
</evidence>
<keyword evidence="6" id="KW-0732">Signal</keyword>
<dbReference type="PANTHER" id="PTHR46730:SF4">
    <property type="entry name" value="POLYCYSTIC KIDNEY DISEASE PROTEIN 1-LIKE 1"/>
    <property type="match status" value="1"/>
</dbReference>
<keyword evidence="2" id="KW-0812">Transmembrane</keyword>
<dbReference type="EMBL" id="JAHESF010000003">
    <property type="protein sequence ID" value="MBT1696128.1"/>
    <property type="molecule type" value="Genomic_DNA"/>
</dbReference>
<evidence type="ECO:0000256" key="5">
    <source>
        <dbReference type="ARBA" id="ARBA00023136"/>
    </source>
</evidence>
<dbReference type="GO" id="GO:0006816">
    <property type="term" value="P:calcium ion transport"/>
    <property type="evidence" value="ECO:0007669"/>
    <property type="project" value="TreeGrafter"/>
</dbReference>
<feature type="chain" id="PRO_5043015548" evidence="6">
    <location>
        <begin position="25"/>
        <end position="1387"/>
    </location>
</feature>
<evidence type="ECO:0000313" key="8">
    <source>
        <dbReference type="EMBL" id="MBT1696128.1"/>
    </source>
</evidence>
<dbReference type="CDD" id="cd00146">
    <property type="entry name" value="PKD"/>
    <property type="match status" value="5"/>
</dbReference>
<dbReference type="Pfam" id="PF18962">
    <property type="entry name" value="Por_Secre_tail"/>
    <property type="match status" value="1"/>
</dbReference>
<dbReference type="NCBIfam" id="TIGR04183">
    <property type="entry name" value="Por_Secre_tail"/>
    <property type="match status" value="1"/>
</dbReference>
<evidence type="ECO:0000256" key="3">
    <source>
        <dbReference type="ARBA" id="ARBA00022737"/>
    </source>
</evidence>
<dbReference type="InterPro" id="IPR026444">
    <property type="entry name" value="Secre_tail"/>
</dbReference>
<organism evidence="8 9">
    <name type="scientific">Chryseosolibacter histidini</name>
    <dbReference type="NCBI Taxonomy" id="2782349"/>
    <lineage>
        <taxon>Bacteria</taxon>
        <taxon>Pseudomonadati</taxon>
        <taxon>Bacteroidota</taxon>
        <taxon>Cytophagia</taxon>
        <taxon>Cytophagales</taxon>
        <taxon>Chryseotaleaceae</taxon>
        <taxon>Chryseosolibacter</taxon>
    </lineage>
</organism>
<evidence type="ECO:0000256" key="4">
    <source>
        <dbReference type="ARBA" id="ARBA00022989"/>
    </source>
</evidence>
<feature type="domain" description="PKD" evidence="7">
    <location>
        <begin position="724"/>
        <end position="788"/>
    </location>
</feature>
<evidence type="ECO:0000256" key="2">
    <source>
        <dbReference type="ARBA" id="ARBA00022692"/>
    </source>
</evidence>
<protein>
    <submittedName>
        <fullName evidence="8">PKD domain-containing protein</fullName>
    </submittedName>
</protein>